<dbReference type="Gene3D" id="1.25.40.10">
    <property type="entry name" value="Tetratricopeptide repeat domain"/>
    <property type="match status" value="1"/>
</dbReference>
<keyword evidence="3" id="KW-1185">Reference proteome</keyword>
<sequence>MEAVGSAAAVLQLVQTIGKTVISVSQAYHDIRDIDDTLQDFDSQLSATKTLLSVLSDAIRSNASGPSTPSWWNQTALEGILNSYDRSYSRLNTIFVEISRQRSSAAALRAYIRKRLYDSDISHLRLSIDTYTSALQLPVLIHAIQGSTPATLQPPTGGKAPSHDVLMDRIDRLQSSMDRLGSDLVARAHRRTDRSVPASPQPGSSQDIPLDAAKRKEKIDMENDTRATLGVLKGLVGHVKDYATSIESASTSSRFTKPLSQARRDHWATAAAVAACASSPYDPAIDYAIQLPPNKRQAVSDWAGNVLYGDNFTSASEGSSLPSFTVTSQSALSTSTKGTSVLGELQEKRIQAAERFMKENMFDKAIPHLEQLLSSSSSPGSGQNTTQSARSLAKALVHSSSDDSKVESYCQKFPSIRTWVDEYRLEHGLYLLGQRKYDERLLQENCLDPVEKGETLSLLAKAYHLEGNFEDAKSHGIQACQLKANTLGRDHEETAACITLVADICLDNDDPDEHLWRELLPQSKPTNGGPDASPPESTGIQSRIDSCIRGMRRLGTKNPKLAAECGVKYLKENYCLILSQDIQDSKLIERRDWSPSKRECLSKFFFFDGDLLCWDCLGQHLAKTHTFAAIQVGAACSRHKSGQSSGFTGPSPFHFFAMAIPRPGKWEPRRGEDCVEEMKAILRIAEMASPGSQITSGIVNATMNYSNESKAVSSLWLAAIHDNQAVVDFLLSLGATNAARGTAIF</sequence>
<dbReference type="InterPro" id="IPR011990">
    <property type="entry name" value="TPR-like_helical_dom_sf"/>
</dbReference>
<gene>
    <name evidence="2" type="ORF">CEP54_016342</name>
</gene>
<reference evidence="2 3" key="1">
    <citation type="submission" date="2017-06" db="EMBL/GenBank/DDBJ databases">
        <title>Comparative genomic analysis of Ambrosia Fusariam Clade fungi.</title>
        <authorList>
            <person name="Stajich J.E."/>
            <person name="Carrillo J."/>
            <person name="Kijimoto T."/>
            <person name="Eskalen A."/>
            <person name="O'Donnell K."/>
            <person name="Kasson M."/>
        </authorList>
    </citation>
    <scope>NUCLEOTIDE SEQUENCE [LARGE SCALE GENOMIC DNA]</scope>
    <source>
        <strain evidence="2 3">NRRL62584</strain>
    </source>
</reference>
<evidence type="ECO:0000256" key="1">
    <source>
        <dbReference type="SAM" id="MobiDB-lite"/>
    </source>
</evidence>
<evidence type="ECO:0008006" key="4">
    <source>
        <dbReference type="Google" id="ProtNLM"/>
    </source>
</evidence>
<feature type="region of interest" description="Disordered" evidence="1">
    <location>
        <begin position="373"/>
        <end position="393"/>
    </location>
</feature>
<protein>
    <recommendedName>
        <fullName evidence="4">Fungal N-terminal domain-containing protein</fullName>
    </recommendedName>
</protein>
<dbReference type="Proteomes" id="UP000288168">
    <property type="component" value="Unassembled WGS sequence"/>
</dbReference>
<feature type="compositionally biased region" description="Low complexity" evidence="1">
    <location>
        <begin position="374"/>
        <end position="388"/>
    </location>
</feature>
<evidence type="ECO:0000313" key="3">
    <source>
        <dbReference type="Proteomes" id="UP000288168"/>
    </source>
</evidence>
<dbReference type="AlphaFoldDB" id="A0A428NEV9"/>
<name>A0A428NEV9_9HYPO</name>
<comment type="caution">
    <text evidence="2">The sequence shown here is derived from an EMBL/GenBank/DDBJ whole genome shotgun (WGS) entry which is preliminary data.</text>
</comment>
<evidence type="ECO:0000313" key="2">
    <source>
        <dbReference type="EMBL" id="RSL39306.1"/>
    </source>
</evidence>
<proteinExistence type="predicted"/>
<feature type="region of interest" description="Disordered" evidence="1">
    <location>
        <begin position="520"/>
        <end position="541"/>
    </location>
</feature>
<feature type="region of interest" description="Disordered" evidence="1">
    <location>
        <begin position="188"/>
        <end position="210"/>
    </location>
</feature>
<dbReference type="OrthoDB" id="5089448at2759"/>
<dbReference type="EMBL" id="NKCI01000651">
    <property type="protein sequence ID" value="RSL39306.1"/>
    <property type="molecule type" value="Genomic_DNA"/>
</dbReference>
<accession>A0A428NEV9</accession>
<organism evidence="2 3">
    <name type="scientific">Fusarium duplospermum</name>
    <dbReference type="NCBI Taxonomy" id="1325734"/>
    <lineage>
        <taxon>Eukaryota</taxon>
        <taxon>Fungi</taxon>
        <taxon>Dikarya</taxon>
        <taxon>Ascomycota</taxon>
        <taxon>Pezizomycotina</taxon>
        <taxon>Sordariomycetes</taxon>
        <taxon>Hypocreomycetidae</taxon>
        <taxon>Hypocreales</taxon>
        <taxon>Nectriaceae</taxon>
        <taxon>Fusarium</taxon>
        <taxon>Fusarium solani species complex</taxon>
    </lineage>
</organism>